<dbReference type="SMART" id="SM00091">
    <property type="entry name" value="PAS"/>
    <property type="match status" value="1"/>
</dbReference>
<evidence type="ECO:0000313" key="11">
    <source>
        <dbReference type="Proteomes" id="UP000185812"/>
    </source>
</evidence>
<dbReference type="Gene3D" id="3.30.450.40">
    <property type="match status" value="2"/>
</dbReference>
<dbReference type="SMART" id="SM00065">
    <property type="entry name" value="GAF"/>
    <property type="match status" value="1"/>
</dbReference>
<dbReference type="InterPro" id="IPR036890">
    <property type="entry name" value="HATPase_C_sf"/>
</dbReference>
<dbReference type="GO" id="GO:0006355">
    <property type="term" value="P:regulation of DNA-templated transcription"/>
    <property type="evidence" value="ECO:0007669"/>
    <property type="project" value="InterPro"/>
</dbReference>
<organism evidence="10 11">
    <name type="scientific">Rhodothermus profundi</name>
    <dbReference type="NCBI Taxonomy" id="633813"/>
    <lineage>
        <taxon>Bacteria</taxon>
        <taxon>Pseudomonadati</taxon>
        <taxon>Rhodothermota</taxon>
        <taxon>Rhodothermia</taxon>
        <taxon>Rhodothermales</taxon>
        <taxon>Rhodothermaceae</taxon>
        <taxon>Rhodothermus</taxon>
    </lineage>
</organism>
<dbReference type="AlphaFoldDB" id="A0A1M6UPV5"/>
<dbReference type="Pfam" id="PF00512">
    <property type="entry name" value="HisKA"/>
    <property type="match status" value="1"/>
</dbReference>
<evidence type="ECO:0000256" key="2">
    <source>
        <dbReference type="ARBA" id="ARBA00012438"/>
    </source>
</evidence>
<evidence type="ECO:0000256" key="4">
    <source>
        <dbReference type="ARBA" id="ARBA00022679"/>
    </source>
</evidence>
<dbReference type="Gene3D" id="3.30.565.10">
    <property type="entry name" value="Histidine kinase-like ATPase, C-terminal domain"/>
    <property type="match status" value="1"/>
</dbReference>
<accession>A0A1M6UPV5</accession>
<evidence type="ECO:0000256" key="1">
    <source>
        <dbReference type="ARBA" id="ARBA00000085"/>
    </source>
</evidence>
<dbReference type="PANTHER" id="PTHR43711">
    <property type="entry name" value="TWO-COMPONENT HISTIDINE KINASE"/>
    <property type="match status" value="1"/>
</dbReference>
<dbReference type="InterPro" id="IPR050736">
    <property type="entry name" value="Sensor_HK_Regulatory"/>
</dbReference>
<dbReference type="OrthoDB" id="9766459at2"/>
<dbReference type="InterPro" id="IPR003661">
    <property type="entry name" value="HisK_dim/P_dom"/>
</dbReference>
<dbReference type="SMART" id="SM00388">
    <property type="entry name" value="HisKA"/>
    <property type="match status" value="1"/>
</dbReference>
<dbReference type="InterPro" id="IPR005467">
    <property type="entry name" value="His_kinase_dom"/>
</dbReference>
<dbReference type="InterPro" id="IPR003018">
    <property type="entry name" value="GAF"/>
</dbReference>
<evidence type="ECO:0000256" key="5">
    <source>
        <dbReference type="ARBA" id="ARBA00022777"/>
    </source>
</evidence>
<dbReference type="PRINTS" id="PR00344">
    <property type="entry name" value="BCTRLSENSOR"/>
</dbReference>
<dbReference type="CDD" id="cd16922">
    <property type="entry name" value="HATPase_EvgS-ArcB-TorS-like"/>
    <property type="match status" value="1"/>
</dbReference>
<reference evidence="11" key="1">
    <citation type="submission" date="2016-11" db="EMBL/GenBank/DDBJ databases">
        <authorList>
            <person name="Varghese N."/>
            <person name="Submissions S."/>
        </authorList>
    </citation>
    <scope>NUCLEOTIDE SEQUENCE [LARGE SCALE GENOMIC DNA]</scope>
    <source>
        <strain evidence="11">DSM 22212</strain>
    </source>
</reference>
<dbReference type="STRING" id="633813.SAMN04488087_1808"/>
<comment type="catalytic activity">
    <reaction evidence="1">
        <text>ATP + protein L-histidine = ADP + protein N-phospho-L-histidine.</text>
        <dbReference type="EC" id="2.7.13.3"/>
    </reaction>
</comment>
<name>A0A1M6UPV5_9BACT</name>
<dbReference type="SMART" id="SM00387">
    <property type="entry name" value="HATPase_c"/>
    <property type="match status" value="1"/>
</dbReference>
<dbReference type="Pfam" id="PF00989">
    <property type="entry name" value="PAS"/>
    <property type="match status" value="1"/>
</dbReference>
<feature type="domain" description="PAS" evidence="8">
    <location>
        <begin position="309"/>
        <end position="352"/>
    </location>
</feature>
<dbReference type="PANTHER" id="PTHR43711:SF1">
    <property type="entry name" value="HISTIDINE KINASE 1"/>
    <property type="match status" value="1"/>
</dbReference>
<dbReference type="Pfam" id="PF13185">
    <property type="entry name" value="GAF_2"/>
    <property type="match status" value="1"/>
</dbReference>
<dbReference type="InterPro" id="IPR003594">
    <property type="entry name" value="HATPase_dom"/>
</dbReference>
<gene>
    <name evidence="10" type="ORF">SAMN04488087_1808</name>
</gene>
<dbReference type="FunFam" id="3.30.565.10:FF:000006">
    <property type="entry name" value="Sensor histidine kinase WalK"/>
    <property type="match status" value="1"/>
</dbReference>
<dbReference type="InterPro" id="IPR004358">
    <property type="entry name" value="Sig_transdc_His_kin-like_C"/>
</dbReference>
<evidence type="ECO:0000259" key="9">
    <source>
        <dbReference type="PROSITE" id="PS50113"/>
    </source>
</evidence>
<dbReference type="NCBIfam" id="TIGR00229">
    <property type="entry name" value="sensory_box"/>
    <property type="match status" value="1"/>
</dbReference>
<dbReference type="PROSITE" id="PS50112">
    <property type="entry name" value="PAS"/>
    <property type="match status" value="1"/>
</dbReference>
<dbReference type="SUPFAM" id="SSF55781">
    <property type="entry name" value="GAF domain-like"/>
    <property type="match status" value="2"/>
</dbReference>
<proteinExistence type="predicted"/>
<dbReference type="InterPro" id="IPR013767">
    <property type="entry name" value="PAS_fold"/>
</dbReference>
<keyword evidence="3" id="KW-0597">Phosphoprotein</keyword>
<feature type="domain" description="Histidine kinase" evidence="7">
    <location>
        <begin position="440"/>
        <end position="655"/>
    </location>
</feature>
<evidence type="ECO:0000256" key="6">
    <source>
        <dbReference type="ARBA" id="ARBA00023012"/>
    </source>
</evidence>
<dbReference type="PROSITE" id="PS50109">
    <property type="entry name" value="HIS_KIN"/>
    <property type="match status" value="1"/>
</dbReference>
<dbReference type="InterPro" id="IPR035965">
    <property type="entry name" value="PAS-like_dom_sf"/>
</dbReference>
<dbReference type="Gene3D" id="3.30.450.20">
    <property type="entry name" value="PAS domain"/>
    <property type="match status" value="1"/>
</dbReference>
<evidence type="ECO:0000259" key="8">
    <source>
        <dbReference type="PROSITE" id="PS50112"/>
    </source>
</evidence>
<keyword evidence="11" id="KW-1185">Reference proteome</keyword>
<dbReference type="SUPFAM" id="SSF55874">
    <property type="entry name" value="ATPase domain of HSP90 chaperone/DNA topoisomerase II/histidine kinase"/>
    <property type="match status" value="1"/>
</dbReference>
<dbReference type="SUPFAM" id="SSF55785">
    <property type="entry name" value="PYP-like sensor domain (PAS domain)"/>
    <property type="match status" value="1"/>
</dbReference>
<dbReference type="InterPro" id="IPR036097">
    <property type="entry name" value="HisK_dim/P_sf"/>
</dbReference>
<dbReference type="InterPro" id="IPR000014">
    <property type="entry name" value="PAS"/>
</dbReference>
<dbReference type="SUPFAM" id="SSF47384">
    <property type="entry name" value="Homodimeric domain of signal transducing histidine kinase"/>
    <property type="match status" value="1"/>
</dbReference>
<dbReference type="CDD" id="cd00082">
    <property type="entry name" value="HisKA"/>
    <property type="match status" value="1"/>
</dbReference>
<dbReference type="CDD" id="cd00130">
    <property type="entry name" value="PAS"/>
    <property type="match status" value="1"/>
</dbReference>
<dbReference type="Pfam" id="PF02518">
    <property type="entry name" value="HATPase_c"/>
    <property type="match status" value="1"/>
</dbReference>
<sequence>MEPRSEASTGHALTQLIRLLLTLAAGVFRVPCVRLRTESLVWETEACTSLQLDTAALDAQVRARHAPLVLEDVTESSSRAPLRFYAGVPVETIGVLSLADVRPRRFGPEQRLQLEALAELAGHAWQQELERQRQARFKRLLQQKAAILEKIAQGQSLQTVLEEIVCWIEAESTSGALASILLLRGDRVYHGAAPSLPEAYRKAVDGQRIGPAAGSCGTAAYHRTTVIVEDIATDPRWAPYRDFALAHGLRACWSTPILASDGTVLGTFALYYREPRPPDERDRELVALATHLTAVALERSRQQELLQARERQLRAVLEQAGDAILLLDETQRIVLFNQAAERLFACRANEVLCQPVTQLLPGLSELPASTETPVQVDAVRCDGTRFTAELSATVITQEASTGTLLIVRDLTERLRYEAELIRAREEAEAMSRLKSTLLTNLSHELRTPLTTVIGFADLIREEAAPGSSFHEFAQLIADGGRRLLRTLEEVLDLAQLEAQTLRARRQLLRLPAHLKPLISVYRARAEQKGLKLRVQQAPIVEVWADPDLLERVVEHLLDNAVKFTERGEVTVRFRQVAEQVEIIVEDTGIGIPKEALPHVFDEFWQASSGISRTHEGLGLGLAVARRFVEIMGGGIAAESTPGKGSRFTIWLPAASVAVDASE</sequence>
<protein>
    <recommendedName>
        <fullName evidence="2">histidine kinase</fullName>
        <ecNumber evidence="2">2.7.13.3</ecNumber>
    </recommendedName>
</protein>
<evidence type="ECO:0000313" key="10">
    <source>
        <dbReference type="EMBL" id="SHK71208.1"/>
    </source>
</evidence>
<evidence type="ECO:0000259" key="7">
    <source>
        <dbReference type="PROSITE" id="PS50109"/>
    </source>
</evidence>
<feature type="domain" description="PAC" evidence="9">
    <location>
        <begin position="372"/>
        <end position="422"/>
    </location>
</feature>
<keyword evidence="6" id="KW-0902">Two-component regulatory system</keyword>
<dbReference type="InterPro" id="IPR000700">
    <property type="entry name" value="PAS-assoc_C"/>
</dbReference>
<keyword evidence="5" id="KW-0418">Kinase</keyword>
<dbReference type="InterPro" id="IPR029016">
    <property type="entry name" value="GAF-like_dom_sf"/>
</dbReference>
<dbReference type="RefSeq" id="WP_072715637.1">
    <property type="nucleotide sequence ID" value="NZ_FRAU01000005.1"/>
</dbReference>
<dbReference type="PROSITE" id="PS50113">
    <property type="entry name" value="PAC"/>
    <property type="match status" value="1"/>
</dbReference>
<evidence type="ECO:0000256" key="3">
    <source>
        <dbReference type="ARBA" id="ARBA00022553"/>
    </source>
</evidence>
<keyword evidence="4" id="KW-0808">Transferase</keyword>
<dbReference type="EMBL" id="FRAU01000005">
    <property type="protein sequence ID" value="SHK71208.1"/>
    <property type="molecule type" value="Genomic_DNA"/>
</dbReference>
<dbReference type="GO" id="GO:0000155">
    <property type="term" value="F:phosphorelay sensor kinase activity"/>
    <property type="evidence" value="ECO:0007669"/>
    <property type="project" value="InterPro"/>
</dbReference>
<dbReference type="EC" id="2.7.13.3" evidence="2"/>
<dbReference type="Gene3D" id="1.10.287.130">
    <property type="match status" value="1"/>
</dbReference>
<dbReference type="Proteomes" id="UP000185812">
    <property type="component" value="Unassembled WGS sequence"/>
</dbReference>